<comment type="caution">
    <text evidence="2">The sequence shown here is derived from an EMBL/GenBank/DDBJ whole genome shotgun (WGS) entry which is preliminary data.</text>
</comment>
<feature type="region of interest" description="Disordered" evidence="1">
    <location>
        <begin position="42"/>
        <end position="61"/>
    </location>
</feature>
<protein>
    <submittedName>
        <fullName evidence="2">Uncharacterized protein</fullName>
    </submittedName>
</protein>
<reference evidence="2" key="1">
    <citation type="journal article" date="2020" name="bioRxiv">
        <title>Whole genome comparisons of ergot fungi reveals the divergence and evolution of species within the genus Claviceps are the result of varying mechanisms driving genome evolution and host range expansion.</title>
        <authorList>
            <person name="Wyka S.A."/>
            <person name="Mondo S.J."/>
            <person name="Liu M."/>
            <person name="Dettman J."/>
            <person name="Nalam V."/>
            <person name="Broders K.D."/>
        </authorList>
    </citation>
    <scope>NUCLEOTIDE SEQUENCE</scope>
    <source>
        <strain evidence="2">CCC 602</strain>
    </source>
</reference>
<dbReference type="AlphaFoldDB" id="A0A9P7T1B3"/>
<organism evidence="2 3">
    <name type="scientific">Claviceps pusilla</name>
    <dbReference type="NCBI Taxonomy" id="123648"/>
    <lineage>
        <taxon>Eukaryota</taxon>
        <taxon>Fungi</taxon>
        <taxon>Dikarya</taxon>
        <taxon>Ascomycota</taxon>
        <taxon>Pezizomycotina</taxon>
        <taxon>Sordariomycetes</taxon>
        <taxon>Hypocreomycetidae</taxon>
        <taxon>Hypocreales</taxon>
        <taxon>Clavicipitaceae</taxon>
        <taxon>Claviceps</taxon>
    </lineage>
</organism>
<feature type="region of interest" description="Disordered" evidence="1">
    <location>
        <begin position="102"/>
        <end position="125"/>
    </location>
</feature>
<accession>A0A9P7T1B3</accession>
<keyword evidence="3" id="KW-1185">Reference proteome</keyword>
<dbReference type="OrthoDB" id="4951419at2759"/>
<proteinExistence type="predicted"/>
<gene>
    <name evidence="2" type="ORF">E4U43_007755</name>
</gene>
<evidence type="ECO:0000313" key="3">
    <source>
        <dbReference type="Proteomes" id="UP000748025"/>
    </source>
</evidence>
<dbReference type="Proteomes" id="UP000748025">
    <property type="component" value="Unassembled WGS sequence"/>
</dbReference>
<sequence length="300" mass="34138">MATPGGTTRCSMELKTDHKMQLHHLHVRLPRRVLVRRASSLTPPDKYDISDDEGDSSGRISPRTFRLWATGLSSHEYEHEHEHKVRSEQETAYLPVRTALSDDDAASSAAQPGLTDDDSTWSSETESLARSKWNHILQWQNKMPNPRPDDGESMPFRLPGQVITLSNHDIISALSHPSAPPLLAHVPLPHIHSALRLRYQLLLDSRQAETHMTELKAEVQARIDRLLTTTPEDIPPTRTEHDEEQAREQRYREEIYRHVEGHLGDVARLYLASQDSLRALADEVDGLIARERILRRGVAR</sequence>
<name>A0A9P7T1B3_9HYPO</name>
<evidence type="ECO:0000313" key="2">
    <source>
        <dbReference type="EMBL" id="KAG6012497.1"/>
    </source>
</evidence>
<evidence type="ECO:0000256" key="1">
    <source>
        <dbReference type="SAM" id="MobiDB-lite"/>
    </source>
</evidence>
<dbReference type="EMBL" id="SRPW01000727">
    <property type="protein sequence ID" value="KAG6012497.1"/>
    <property type="molecule type" value="Genomic_DNA"/>
</dbReference>